<sequence length="862" mass="97699">MARTVTPLHQGWTFAQAPHANDAARDFAVTEFRPVAQFPTNVHLDLLEHGLIPDPFIGKNENLVQWIGEREWVYKTTFVSPKLSKKSVIVFEGLDTYATVVVNGKEVLKSENMFTEFRVDVTDVLKSEGGENSIEIRFESAFLRGKEVKESMPDHHWGCWNGDSSRLAVRKAQYHYGWDWGPTLLTTGPWKPVYLETYEARISDIRYDIDVPESLKDVKIVATAEVEGSAQNVKFEVSLDGNVVETAEVNVKNGVAKAEIEVKNPQLWYPVRYGKQPLYTVKAVLDEGVDEVVKRVGLRRLRLVQRPLVDAPGTTFFFEVNNVPIWVGGSNWIPADNFIPRISNQKYRDWLELLVEGGQVMARVWAGGIYEHDIFYDTADELGILVWQDFGFGCGNYPTTPSLLASIEGEAISNLRRLRHHPSLAILAGNNEDYQYQESIPLDYDPTDLDPESWLTTSFPARYIYEKLLPDACATHCPGVSYHPGSPLGGKGVGSATTTDPTRGDLHQWNVWHQQQLPYQDFDKLSGRFVSEFGMEAFPHVRTLDSYLAGPADPERHAQSGTVDFHNKADGHERRIALYMVENFRFSYAPLEGYVHATQLMQSECLSTAYRLWRREWKGRGREYNGGALVWQINDCWPVTSWAIVDYYLRPKAAFWGIKRELADFTVGAKRSVRERRGDKWTRVDIERTEQLEVWVGSFVLEGREVEVRARSFVAGTGEVLREGVLADGVFTLEGNLSREVTVLDVKDWAGAEKDLNQVVFAVYLHDVKTGEQLARRVDWAQPLKYVYTSPRVEDVSIEVSEDKTRVRLRARVPVKGLVLEETGDEEAKWEDQGVDLVPGETVEVGVKGLKGGVKGWWYGLQ</sequence>
<dbReference type="EMBL" id="ML119876">
    <property type="protein sequence ID" value="RPA72159.1"/>
    <property type="molecule type" value="Genomic_DNA"/>
</dbReference>
<feature type="domain" description="Mannosidase Ig/CBM-like" evidence="12">
    <location>
        <begin position="691"/>
        <end position="786"/>
    </location>
</feature>
<dbReference type="SUPFAM" id="SSF51445">
    <property type="entry name" value="(Trans)glycosidases"/>
    <property type="match status" value="1"/>
</dbReference>
<accession>A0A3N4HCV5</accession>
<dbReference type="Pfam" id="PF22666">
    <property type="entry name" value="Glyco_hydro_2_N2"/>
    <property type="match status" value="1"/>
</dbReference>
<dbReference type="InterPro" id="IPR013783">
    <property type="entry name" value="Ig-like_fold"/>
</dbReference>
<evidence type="ECO:0000256" key="3">
    <source>
        <dbReference type="ARBA" id="ARBA00012754"/>
    </source>
</evidence>
<organism evidence="14 15">
    <name type="scientific">Ascobolus immersus RN42</name>
    <dbReference type="NCBI Taxonomy" id="1160509"/>
    <lineage>
        <taxon>Eukaryota</taxon>
        <taxon>Fungi</taxon>
        <taxon>Dikarya</taxon>
        <taxon>Ascomycota</taxon>
        <taxon>Pezizomycotina</taxon>
        <taxon>Pezizomycetes</taxon>
        <taxon>Pezizales</taxon>
        <taxon>Ascobolaceae</taxon>
        <taxon>Ascobolus</taxon>
    </lineage>
</organism>
<keyword evidence="5" id="KW-0119">Carbohydrate metabolism</keyword>
<dbReference type="InterPro" id="IPR036156">
    <property type="entry name" value="Beta-gal/glucu_dom_sf"/>
</dbReference>
<dbReference type="PANTHER" id="PTHR43730:SF1">
    <property type="entry name" value="BETA-MANNOSIDASE"/>
    <property type="match status" value="1"/>
</dbReference>
<evidence type="ECO:0000256" key="10">
    <source>
        <dbReference type="ARBA" id="ARBA00041614"/>
    </source>
</evidence>
<proteinExistence type="inferred from homology"/>
<comment type="pathway">
    <text evidence="2">Glycan metabolism; N-glycan degradation.</text>
</comment>
<dbReference type="InterPro" id="IPR050887">
    <property type="entry name" value="Beta-mannosidase_GH2"/>
</dbReference>
<dbReference type="Gene3D" id="2.60.120.260">
    <property type="entry name" value="Galactose-binding domain-like"/>
    <property type="match status" value="1"/>
</dbReference>
<gene>
    <name evidence="14" type="ORF">BJ508DRAFT_217308</name>
</gene>
<evidence type="ECO:0000256" key="1">
    <source>
        <dbReference type="ARBA" id="ARBA00000829"/>
    </source>
</evidence>
<dbReference type="InterPro" id="IPR017853">
    <property type="entry name" value="GH"/>
</dbReference>
<evidence type="ECO:0000256" key="9">
    <source>
        <dbReference type="ARBA" id="ARBA00041069"/>
    </source>
</evidence>
<dbReference type="FunFam" id="3.20.20.80:FF:000050">
    <property type="entry name" value="Beta-mannosidase B"/>
    <property type="match status" value="1"/>
</dbReference>
<comment type="catalytic activity">
    <reaction evidence="1">
        <text>Hydrolysis of terminal, non-reducing beta-D-mannose residues in beta-D-mannosides.</text>
        <dbReference type="EC" id="3.2.1.25"/>
    </reaction>
</comment>
<evidence type="ECO:0000259" key="13">
    <source>
        <dbReference type="Pfam" id="PF22666"/>
    </source>
</evidence>
<evidence type="ECO:0000256" key="4">
    <source>
        <dbReference type="ARBA" id="ARBA00022801"/>
    </source>
</evidence>
<dbReference type="EC" id="3.2.1.25" evidence="3"/>
<protein>
    <recommendedName>
        <fullName evidence="9">Beta-mannosidase B</fullName>
        <ecNumber evidence="3">3.2.1.25</ecNumber>
    </recommendedName>
    <alternativeName>
        <fullName evidence="10">Mannanase B</fullName>
    </alternativeName>
</protein>
<comment type="similarity">
    <text evidence="8">Belongs to the glycosyl hydrolase 2 family. Beta-mannosidase B subfamily.</text>
</comment>
<evidence type="ECO:0000256" key="5">
    <source>
        <dbReference type="ARBA" id="ARBA00023277"/>
    </source>
</evidence>
<evidence type="ECO:0000256" key="7">
    <source>
        <dbReference type="ARBA" id="ARBA00023326"/>
    </source>
</evidence>
<evidence type="ECO:0000259" key="11">
    <source>
        <dbReference type="Pfam" id="PF00703"/>
    </source>
</evidence>
<dbReference type="SUPFAM" id="SSF49785">
    <property type="entry name" value="Galactose-binding domain-like"/>
    <property type="match status" value="1"/>
</dbReference>
<dbReference type="Gene3D" id="3.20.20.80">
    <property type="entry name" value="Glycosidases"/>
    <property type="match status" value="1"/>
</dbReference>
<dbReference type="STRING" id="1160509.A0A3N4HCV5"/>
<keyword evidence="6" id="KW-0326">Glycosidase</keyword>
<dbReference type="PANTHER" id="PTHR43730">
    <property type="entry name" value="BETA-MANNOSIDASE"/>
    <property type="match status" value="1"/>
</dbReference>
<dbReference type="FunFam" id="2.60.120.260:FF:000118">
    <property type="entry name" value="Beta-mannosidase B"/>
    <property type="match status" value="1"/>
</dbReference>
<keyword evidence="7" id="KW-0624">Polysaccharide degradation</keyword>
<evidence type="ECO:0000256" key="6">
    <source>
        <dbReference type="ARBA" id="ARBA00023295"/>
    </source>
</evidence>
<dbReference type="Pfam" id="PF17786">
    <property type="entry name" value="Mannosidase_ig"/>
    <property type="match status" value="1"/>
</dbReference>
<dbReference type="Proteomes" id="UP000275078">
    <property type="component" value="Unassembled WGS sequence"/>
</dbReference>
<name>A0A3N4HCV5_ASCIM</name>
<dbReference type="InterPro" id="IPR054593">
    <property type="entry name" value="Beta-mannosidase-like_N2"/>
</dbReference>
<feature type="domain" description="Glycoside hydrolase family 2 immunoglobulin-like beta-sandwich" evidence="11">
    <location>
        <begin position="200"/>
        <end position="299"/>
    </location>
</feature>
<evidence type="ECO:0000256" key="2">
    <source>
        <dbReference type="ARBA" id="ARBA00004740"/>
    </source>
</evidence>
<keyword evidence="15" id="KW-1185">Reference proteome</keyword>
<dbReference type="GO" id="GO:0004567">
    <property type="term" value="F:beta-mannosidase activity"/>
    <property type="evidence" value="ECO:0007669"/>
    <property type="project" value="UniProtKB-EC"/>
</dbReference>
<evidence type="ECO:0000256" key="8">
    <source>
        <dbReference type="ARBA" id="ARBA00038429"/>
    </source>
</evidence>
<keyword evidence="4 14" id="KW-0378">Hydrolase</keyword>
<dbReference type="InterPro" id="IPR006102">
    <property type="entry name" value="Ig-like_GH2"/>
</dbReference>
<dbReference type="Pfam" id="PF00703">
    <property type="entry name" value="Glyco_hydro_2"/>
    <property type="match status" value="1"/>
</dbReference>
<dbReference type="Gene3D" id="2.60.40.10">
    <property type="entry name" value="Immunoglobulins"/>
    <property type="match status" value="1"/>
</dbReference>
<dbReference type="GO" id="GO:0000272">
    <property type="term" value="P:polysaccharide catabolic process"/>
    <property type="evidence" value="ECO:0007669"/>
    <property type="project" value="UniProtKB-KW"/>
</dbReference>
<dbReference type="AlphaFoldDB" id="A0A3N4HCV5"/>
<evidence type="ECO:0000313" key="15">
    <source>
        <dbReference type="Proteomes" id="UP000275078"/>
    </source>
</evidence>
<reference evidence="14 15" key="1">
    <citation type="journal article" date="2018" name="Nat. Ecol. Evol.">
        <title>Pezizomycetes genomes reveal the molecular basis of ectomycorrhizal truffle lifestyle.</title>
        <authorList>
            <person name="Murat C."/>
            <person name="Payen T."/>
            <person name="Noel B."/>
            <person name="Kuo A."/>
            <person name="Morin E."/>
            <person name="Chen J."/>
            <person name="Kohler A."/>
            <person name="Krizsan K."/>
            <person name="Balestrini R."/>
            <person name="Da Silva C."/>
            <person name="Montanini B."/>
            <person name="Hainaut M."/>
            <person name="Levati E."/>
            <person name="Barry K.W."/>
            <person name="Belfiori B."/>
            <person name="Cichocki N."/>
            <person name="Clum A."/>
            <person name="Dockter R.B."/>
            <person name="Fauchery L."/>
            <person name="Guy J."/>
            <person name="Iotti M."/>
            <person name="Le Tacon F."/>
            <person name="Lindquist E.A."/>
            <person name="Lipzen A."/>
            <person name="Malagnac F."/>
            <person name="Mello A."/>
            <person name="Molinier V."/>
            <person name="Miyauchi S."/>
            <person name="Poulain J."/>
            <person name="Riccioni C."/>
            <person name="Rubini A."/>
            <person name="Sitrit Y."/>
            <person name="Splivallo R."/>
            <person name="Traeger S."/>
            <person name="Wang M."/>
            <person name="Zifcakova L."/>
            <person name="Wipf D."/>
            <person name="Zambonelli A."/>
            <person name="Paolocci F."/>
            <person name="Nowrousian M."/>
            <person name="Ottonello S."/>
            <person name="Baldrian P."/>
            <person name="Spatafora J.W."/>
            <person name="Henrissat B."/>
            <person name="Nagy L.G."/>
            <person name="Aury J.M."/>
            <person name="Wincker P."/>
            <person name="Grigoriev I.V."/>
            <person name="Bonfante P."/>
            <person name="Martin F.M."/>
        </authorList>
    </citation>
    <scope>NUCLEOTIDE SEQUENCE [LARGE SCALE GENOMIC DNA]</scope>
    <source>
        <strain evidence="14 15">RN42</strain>
    </source>
</reference>
<dbReference type="OrthoDB" id="2866996at2759"/>
<dbReference type="SUPFAM" id="SSF49303">
    <property type="entry name" value="beta-Galactosidase/glucuronidase domain"/>
    <property type="match status" value="2"/>
</dbReference>
<dbReference type="InterPro" id="IPR041447">
    <property type="entry name" value="Mannosidase_ig"/>
</dbReference>
<evidence type="ECO:0000313" key="14">
    <source>
        <dbReference type="EMBL" id="RPA72159.1"/>
    </source>
</evidence>
<evidence type="ECO:0000259" key="12">
    <source>
        <dbReference type="Pfam" id="PF17786"/>
    </source>
</evidence>
<dbReference type="GO" id="GO:0006516">
    <property type="term" value="P:glycoprotein catabolic process"/>
    <property type="evidence" value="ECO:0007669"/>
    <property type="project" value="TreeGrafter"/>
</dbReference>
<dbReference type="InterPro" id="IPR008979">
    <property type="entry name" value="Galactose-bd-like_sf"/>
</dbReference>
<feature type="domain" description="Beta-mannosidase-like galactose-binding" evidence="13">
    <location>
        <begin position="12"/>
        <end position="191"/>
    </location>
</feature>